<organism evidence="4 5">
    <name type="scientific">Litorilinea aerophila</name>
    <dbReference type="NCBI Taxonomy" id="1204385"/>
    <lineage>
        <taxon>Bacteria</taxon>
        <taxon>Bacillati</taxon>
        <taxon>Chloroflexota</taxon>
        <taxon>Caldilineae</taxon>
        <taxon>Caldilineales</taxon>
        <taxon>Caldilineaceae</taxon>
        <taxon>Litorilinea</taxon>
    </lineage>
</organism>
<sequence>MTEQGIGAAIRRREDPALITGKAKYTDDLQLPNMAYVAILRSPYSHARIRSIDTSAAKALDGVVAVFTGQDVADSGIPGTVPVGWLLPNLKTPAHPILAKDTVRYVGDGVAVVVAEDRYTAYDALELIQVDYEPLPAVVNPKAATQEGAPQIHEEAPRNIAFDWEIGDKAATDAAFANAAHVARLELVNNRLIPNAMEPRAALADYNNITGELTLYMTTQNPHIHRLLMSLASLGLPEHKIRVIAPEVGGGFGSKIHHYPDEAIVSWCSMQLGRPVKWTATRSETYLTDAHGRDHVTTAEMALDENGKILGLRVETYAAMGAYLSTFAPAVPTYLYGTLLSGEYDIPAIHCHVIGTFTTTAPVDAYRGAGRPEATYVVERLMDQAARVTGLDPVEIRRRNFVSPDKFPFQTQVALQYDSGNYPAALEKALSIIDYDKFRQEQAALRQQGRYLGIGFSCYIEACGLAPSQVVGSLGAQAGQWESAVVRVLPTGKVMVYSGSSGHGQGHKTTFAQIVASELGVPYEDVEIIEGDTAQIPHGWGTYGSRSAAVGGSAIAVGARKVVEKARKIAAHLLEAAEEDLAFENGKFYVKGSPDQAKTIQEVALQAYLAHNLPKGIEPALESTTFYDPSNFTFPFGTHVAIVEVFPETGRVELRRYLAVDDVGNMINPMIVHGQIHGGIAQGVGQALFESAVYDESGNLVTGTMMDYAVPKAHFLPSFETEHTVTPCPHNPLGVKGVGEAGTIASPAAVINAVVDALSPFGVEHVDMPVTPEKVWRLCHRNGGQ</sequence>
<accession>A0A540VD22</accession>
<keyword evidence="1" id="KW-0500">Molybdenum</keyword>
<protein>
    <submittedName>
        <fullName evidence="4">Molybdopterin-dependent oxidoreductase</fullName>
    </submittedName>
</protein>
<evidence type="ECO:0000313" key="5">
    <source>
        <dbReference type="Proteomes" id="UP000317371"/>
    </source>
</evidence>
<gene>
    <name evidence="4" type="ORF">FKZ61_15995</name>
</gene>
<dbReference type="InterPro" id="IPR046867">
    <property type="entry name" value="AldOxase/xan_DH_MoCoBD2"/>
</dbReference>
<dbReference type="SUPFAM" id="SSF56003">
    <property type="entry name" value="Molybdenum cofactor-binding domain"/>
    <property type="match status" value="1"/>
</dbReference>
<evidence type="ECO:0000313" key="4">
    <source>
        <dbReference type="EMBL" id="TQE94582.1"/>
    </source>
</evidence>
<dbReference type="Gene3D" id="3.90.1170.50">
    <property type="entry name" value="Aldehyde oxidase/xanthine dehydrogenase, a/b hammerhead"/>
    <property type="match status" value="1"/>
</dbReference>
<keyword evidence="5" id="KW-1185">Reference proteome</keyword>
<dbReference type="InterPro" id="IPR008274">
    <property type="entry name" value="AldOxase/xan_DH_MoCoBD1"/>
</dbReference>
<dbReference type="Pfam" id="PF20256">
    <property type="entry name" value="MoCoBD_2"/>
    <property type="match status" value="1"/>
</dbReference>
<dbReference type="Pfam" id="PF02738">
    <property type="entry name" value="MoCoBD_1"/>
    <property type="match status" value="1"/>
</dbReference>
<dbReference type="InterPro" id="IPR037165">
    <property type="entry name" value="AldOxase/xan_DH_Mopterin-bd_sf"/>
</dbReference>
<dbReference type="RefSeq" id="WP_141611153.1">
    <property type="nucleotide sequence ID" value="NZ_VIGC02000022.1"/>
</dbReference>
<evidence type="ECO:0000259" key="3">
    <source>
        <dbReference type="SMART" id="SM01008"/>
    </source>
</evidence>
<dbReference type="PANTHER" id="PTHR11908:SF132">
    <property type="entry name" value="ALDEHYDE OXIDASE 1-RELATED"/>
    <property type="match status" value="1"/>
</dbReference>
<dbReference type="SMART" id="SM01008">
    <property type="entry name" value="Ald_Xan_dh_C"/>
    <property type="match status" value="1"/>
</dbReference>
<proteinExistence type="predicted"/>
<dbReference type="InterPro" id="IPR016208">
    <property type="entry name" value="Ald_Oxase/xanthine_DH-like"/>
</dbReference>
<dbReference type="EMBL" id="VIGC01000022">
    <property type="protein sequence ID" value="TQE94582.1"/>
    <property type="molecule type" value="Genomic_DNA"/>
</dbReference>
<evidence type="ECO:0000256" key="2">
    <source>
        <dbReference type="ARBA" id="ARBA00023002"/>
    </source>
</evidence>
<dbReference type="GO" id="GO:0016491">
    <property type="term" value="F:oxidoreductase activity"/>
    <property type="evidence" value="ECO:0007669"/>
    <property type="project" value="UniProtKB-KW"/>
</dbReference>
<comment type="caution">
    <text evidence="4">The sequence shown here is derived from an EMBL/GenBank/DDBJ whole genome shotgun (WGS) entry which is preliminary data.</text>
</comment>
<reference evidence="4 5" key="1">
    <citation type="submission" date="2019-06" db="EMBL/GenBank/DDBJ databases">
        <title>Genome sequence of Litorilinea aerophila BAA-2444.</title>
        <authorList>
            <person name="Maclea K.S."/>
            <person name="Maurais E.G."/>
            <person name="Iannazzi L.C."/>
        </authorList>
    </citation>
    <scope>NUCLEOTIDE SEQUENCE [LARGE SCALE GENOMIC DNA]</scope>
    <source>
        <strain evidence="4 5">ATCC BAA-2444</strain>
    </source>
</reference>
<dbReference type="GO" id="GO:0005506">
    <property type="term" value="F:iron ion binding"/>
    <property type="evidence" value="ECO:0007669"/>
    <property type="project" value="InterPro"/>
</dbReference>
<dbReference type="InterPro" id="IPR036856">
    <property type="entry name" value="Ald_Oxase/Xan_DH_a/b_sf"/>
</dbReference>
<dbReference type="OrthoDB" id="9759791at2"/>
<dbReference type="SUPFAM" id="SSF54665">
    <property type="entry name" value="CO dehydrogenase molybdoprotein N-domain-like"/>
    <property type="match status" value="1"/>
</dbReference>
<dbReference type="InterPro" id="IPR000674">
    <property type="entry name" value="Ald_Oxase/Xan_DH_a/b"/>
</dbReference>
<evidence type="ECO:0000256" key="1">
    <source>
        <dbReference type="ARBA" id="ARBA00022505"/>
    </source>
</evidence>
<keyword evidence="2" id="KW-0560">Oxidoreductase</keyword>
<dbReference type="Gene3D" id="3.30.365.10">
    <property type="entry name" value="Aldehyde oxidase/xanthine dehydrogenase, molybdopterin binding domain"/>
    <property type="match status" value="4"/>
</dbReference>
<dbReference type="InParanoid" id="A0A540VD22"/>
<dbReference type="Pfam" id="PF01315">
    <property type="entry name" value="Ald_Xan_dh_C"/>
    <property type="match status" value="1"/>
</dbReference>
<dbReference type="AlphaFoldDB" id="A0A540VD22"/>
<dbReference type="Proteomes" id="UP000317371">
    <property type="component" value="Unassembled WGS sequence"/>
</dbReference>
<dbReference type="PANTHER" id="PTHR11908">
    <property type="entry name" value="XANTHINE DEHYDROGENASE"/>
    <property type="match status" value="1"/>
</dbReference>
<name>A0A540VD22_9CHLR</name>
<feature type="domain" description="Aldehyde oxidase/xanthine dehydrogenase a/b hammerhead" evidence="3">
    <location>
        <begin position="20"/>
        <end position="136"/>
    </location>
</feature>